<dbReference type="Proteomes" id="UP000620025">
    <property type="component" value="Unassembled WGS sequence"/>
</dbReference>
<comment type="catalytic activity">
    <reaction evidence="2">
        <text>2 GTP = 3',3'-c-di-GMP + 2 diphosphate</text>
        <dbReference type="Rhea" id="RHEA:24898"/>
        <dbReference type="ChEBI" id="CHEBI:33019"/>
        <dbReference type="ChEBI" id="CHEBI:37565"/>
        <dbReference type="ChEBI" id="CHEBI:58805"/>
        <dbReference type="EC" id="2.7.7.65"/>
    </reaction>
</comment>
<feature type="domain" description="GGDEF" evidence="4">
    <location>
        <begin position="371"/>
        <end position="508"/>
    </location>
</feature>
<dbReference type="SMART" id="SM00267">
    <property type="entry name" value="GGDEF"/>
    <property type="match status" value="1"/>
</dbReference>
<dbReference type="PANTHER" id="PTHR45138">
    <property type="entry name" value="REGULATORY COMPONENTS OF SENSORY TRANSDUCTION SYSTEM"/>
    <property type="match status" value="1"/>
</dbReference>
<dbReference type="Pfam" id="PF22588">
    <property type="entry name" value="dCache_1_like"/>
    <property type="match status" value="1"/>
</dbReference>
<evidence type="ECO:0000256" key="1">
    <source>
        <dbReference type="ARBA" id="ARBA00012528"/>
    </source>
</evidence>
<keyword evidence="6" id="KW-1185">Reference proteome</keyword>
<dbReference type="SUPFAM" id="SSF55073">
    <property type="entry name" value="Nucleotide cyclase"/>
    <property type="match status" value="1"/>
</dbReference>
<organism evidence="5 6">
    <name type="scientific">Pseudomonas coleopterorum</name>
    <dbReference type="NCBI Taxonomy" id="1605838"/>
    <lineage>
        <taxon>Bacteria</taxon>
        <taxon>Pseudomonadati</taxon>
        <taxon>Pseudomonadota</taxon>
        <taxon>Gammaproteobacteria</taxon>
        <taxon>Pseudomonadales</taxon>
        <taxon>Pseudomonadaceae</taxon>
        <taxon>Pseudomonas</taxon>
    </lineage>
</organism>
<gene>
    <name evidence="5" type="ORF">IFT38_15730</name>
</gene>
<dbReference type="Gene3D" id="3.30.450.20">
    <property type="entry name" value="PAS domain"/>
    <property type="match status" value="2"/>
</dbReference>
<keyword evidence="3" id="KW-1133">Transmembrane helix</keyword>
<dbReference type="InterPro" id="IPR000160">
    <property type="entry name" value="GGDEF_dom"/>
</dbReference>
<dbReference type="NCBIfam" id="TIGR00254">
    <property type="entry name" value="GGDEF"/>
    <property type="match status" value="1"/>
</dbReference>
<feature type="transmembrane region" description="Helical" evidence="3">
    <location>
        <begin position="21"/>
        <end position="41"/>
    </location>
</feature>
<feature type="transmembrane region" description="Helical" evidence="3">
    <location>
        <begin position="295"/>
        <end position="317"/>
    </location>
</feature>
<dbReference type="InterPro" id="IPR043128">
    <property type="entry name" value="Rev_trsase/Diguanyl_cyclase"/>
</dbReference>
<dbReference type="Gene3D" id="3.30.70.270">
    <property type="match status" value="1"/>
</dbReference>
<dbReference type="CDD" id="cd01949">
    <property type="entry name" value="GGDEF"/>
    <property type="match status" value="1"/>
</dbReference>
<protein>
    <recommendedName>
        <fullName evidence="1">diguanylate cyclase</fullName>
        <ecNumber evidence="1">2.7.7.65</ecNumber>
    </recommendedName>
</protein>
<dbReference type="InterPro" id="IPR050469">
    <property type="entry name" value="Diguanylate_Cyclase"/>
</dbReference>
<dbReference type="EC" id="2.7.7.65" evidence="1"/>
<proteinExistence type="predicted"/>
<dbReference type="PROSITE" id="PS50887">
    <property type="entry name" value="GGDEF"/>
    <property type="match status" value="1"/>
</dbReference>
<sequence>MADEAQYRIALKSNSSAQRMAILFVGLVVVSLIVLDVWQTLTARAQALRVSEITTSNLARSLAQHAEDTIKQSDTVLLGLIERIQVDGTAPLQVQRLRNLMQGWTRSLAQLQGLFIYDSEGRWIASSNAVDPPGLNNADRDYFRYHRASPDPGVHVGPVIRSRSTNALVIPVSRRLTGADGRFAGVVLATMKVDYFNQFYAGFDLDEHGVIALLLRDGTLLLRRPFDENVIGSSVAKGRIFSEMLPQADHGTLLQRSLVDDVERMYSYHALRTYPLVLETAESKAALLASWYENLLRSAAFVLVVGIALALCAMTLIRQIRHGLRTEAELRNAHAALQKLAMQDGLTGLANRRQLDAALPDEIGRARRNARPLGVIMLDIDHFKRFNDLYGHPAGDECIKAVGQAVLGCVGRSGDLVVRYGGEEILVLLPESDETGAWQVAEKVLLAVRALAIAHAGSDLGIVTISAGVHVWRNDDPDARAQNLVEAADQALYRAKTSGRNRVYPLQPLVVQR</sequence>
<comment type="caution">
    <text evidence="5">The sequence shown here is derived from an EMBL/GenBank/DDBJ whole genome shotgun (WGS) entry which is preliminary data.</text>
</comment>
<keyword evidence="3" id="KW-0812">Transmembrane</keyword>
<dbReference type="CDD" id="cd12915">
    <property type="entry name" value="PDC2_DGC_like"/>
    <property type="match status" value="1"/>
</dbReference>
<name>A0ABR9C0V5_9PSED</name>
<dbReference type="RefSeq" id="WP_192068607.1">
    <property type="nucleotide sequence ID" value="NZ_JACYWY010000001.1"/>
</dbReference>
<dbReference type="InterPro" id="IPR054327">
    <property type="entry name" value="His-kinase-like_sensor"/>
</dbReference>
<reference evidence="5 6" key="1">
    <citation type="journal article" date="2020" name="FEMS Microbiol. Ecol.">
        <title>Temporal dynamics of bacterial communities during seed development and maturation.</title>
        <authorList>
            <person name="Chesneau G."/>
            <person name="Torres-Cortes G."/>
            <person name="Briand M."/>
            <person name="Darrasse A."/>
            <person name="Preveaux A."/>
            <person name="Marais C."/>
            <person name="Jacques M.A."/>
            <person name="Shade A."/>
            <person name="Barret M."/>
        </authorList>
    </citation>
    <scope>NUCLEOTIDE SEQUENCE [LARGE SCALE GENOMIC DNA]</scope>
    <source>
        <strain evidence="5 6">CFBP13599</strain>
    </source>
</reference>
<accession>A0ABR9C0V5</accession>
<evidence type="ECO:0000256" key="3">
    <source>
        <dbReference type="SAM" id="Phobius"/>
    </source>
</evidence>
<dbReference type="InterPro" id="IPR029787">
    <property type="entry name" value="Nucleotide_cyclase"/>
</dbReference>
<evidence type="ECO:0000313" key="6">
    <source>
        <dbReference type="Proteomes" id="UP000620025"/>
    </source>
</evidence>
<keyword evidence="3" id="KW-0472">Membrane</keyword>
<evidence type="ECO:0000256" key="2">
    <source>
        <dbReference type="ARBA" id="ARBA00034247"/>
    </source>
</evidence>
<dbReference type="EMBL" id="JACYWZ010000006">
    <property type="protein sequence ID" value="MBD8770995.1"/>
    <property type="molecule type" value="Genomic_DNA"/>
</dbReference>
<evidence type="ECO:0000259" key="4">
    <source>
        <dbReference type="PROSITE" id="PS50887"/>
    </source>
</evidence>
<dbReference type="Pfam" id="PF00990">
    <property type="entry name" value="GGDEF"/>
    <property type="match status" value="1"/>
</dbReference>
<evidence type="ECO:0000313" key="5">
    <source>
        <dbReference type="EMBL" id="MBD8770995.1"/>
    </source>
</evidence>
<dbReference type="PANTHER" id="PTHR45138:SF9">
    <property type="entry name" value="DIGUANYLATE CYCLASE DGCM-RELATED"/>
    <property type="match status" value="1"/>
</dbReference>
<dbReference type="CDD" id="cd12914">
    <property type="entry name" value="PDC1_DGC_like"/>
    <property type="match status" value="1"/>
</dbReference>